<dbReference type="InterPro" id="IPR010158">
    <property type="entry name" value="Amidase_Cbmase"/>
</dbReference>
<comment type="subunit">
    <text evidence="3">Homodimer.</text>
</comment>
<dbReference type="GO" id="GO:0000255">
    <property type="term" value="P:allantoin metabolic process"/>
    <property type="evidence" value="ECO:0007669"/>
    <property type="project" value="InterPro"/>
</dbReference>
<keyword evidence="11" id="KW-1185">Reference proteome</keyword>
<dbReference type="InterPro" id="IPR036264">
    <property type="entry name" value="Bact_exopeptidase_dim_dom"/>
</dbReference>
<name>A0A512DXJ5_9PROT</name>
<dbReference type="GO" id="GO:0046872">
    <property type="term" value="F:metal ion binding"/>
    <property type="evidence" value="ECO:0007669"/>
    <property type="project" value="UniProtKB-KW"/>
</dbReference>
<comment type="similarity">
    <text evidence="2">Belongs to the peptidase M20 family.</text>
</comment>
<dbReference type="UniPathway" id="UPA00394">
    <property type="reaction ID" value="UER00652"/>
</dbReference>
<dbReference type="GO" id="GO:0019628">
    <property type="term" value="P:urate catabolic process"/>
    <property type="evidence" value="ECO:0007669"/>
    <property type="project" value="UniProtKB-UniPathway"/>
</dbReference>
<dbReference type="PROSITE" id="PS00758">
    <property type="entry name" value="ARGE_DAPE_CPG2_1"/>
    <property type="match status" value="1"/>
</dbReference>
<dbReference type="Gene3D" id="1.10.3330.10">
    <property type="entry name" value="Oxo-4-hydroxy-4-carboxy-5-ureidoimidazoline decarboxylase"/>
    <property type="match status" value="1"/>
</dbReference>
<evidence type="ECO:0000259" key="9">
    <source>
        <dbReference type="Pfam" id="PF09349"/>
    </source>
</evidence>
<dbReference type="SUPFAM" id="SSF158694">
    <property type="entry name" value="UraD-Like"/>
    <property type="match status" value="1"/>
</dbReference>
<dbReference type="InterPro" id="IPR002933">
    <property type="entry name" value="Peptidase_M20"/>
</dbReference>
<evidence type="ECO:0000256" key="7">
    <source>
        <dbReference type="ARBA" id="ARBA00023211"/>
    </source>
</evidence>
<dbReference type="Gene3D" id="3.30.70.360">
    <property type="match status" value="1"/>
</dbReference>
<dbReference type="Pfam" id="PF01546">
    <property type="entry name" value="Peptidase_M20"/>
    <property type="match status" value="1"/>
</dbReference>
<dbReference type="Gene3D" id="3.40.630.10">
    <property type="entry name" value="Zn peptidases"/>
    <property type="match status" value="1"/>
</dbReference>
<dbReference type="CDD" id="cd03884">
    <property type="entry name" value="M20_bAS"/>
    <property type="match status" value="1"/>
</dbReference>
<gene>
    <name evidence="10" type="ORF">SAE02_53430</name>
</gene>
<dbReference type="NCBIfam" id="NF006775">
    <property type="entry name" value="PRK09290.2-5"/>
    <property type="match status" value="1"/>
</dbReference>
<dbReference type="NCBIfam" id="TIGR03164">
    <property type="entry name" value="UHCUDC"/>
    <property type="match status" value="1"/>
</dbReference>
<evidence type="ECO:0000256" key="5">
    <source>
        <dbReference type="ARBA" id="ARBA00022723"/>
    </source>
</evidence>
<dbReference type="InterPro" id="IPR018020">
    <property type="entry name" value="OHCU_decarboxylase"/>
</dbReference>
<keyword evidence="7" id="KW-0464">Manganese</keyword>
<dbReference type="InterPro" id="IPR011650">
    <property type="entry name" value="Peptidase_M20_dimer"/>
</dbReference>
<evidence type="ECO:0000259" key="8">
    <source>
        <dbReference type="Pfam" id="PF07687"/>
    </source>
</evidence>
<evidence type="ECO:0000256" key="2">
    <source>
        <dbReference type="ARBA" id="ARBA00006153"/>
    </source>
</evidence>
<dbReference type="Pfam" id="PF07687">
    <property type="entry name" value="M20_dimer"/>
    <property type="match status" value="1"/>
</dbReference>
<dbReference type="InterPro" id="IPR017580">
    <property type="entry name" value="OHCU_decarboxylase-1"/>
</dbReference>
<dbReference type="PANTHER" id="PTHR32494">
    <property type="entry name" value="ALLANTOATE DEIMINASE-RELATED"/>
    <property type="match status" value="1"/>
</dbReference>
<dbReference type="Proteomes" id="UP000321523">
    <property type="component" value="Unassembled WGS sequence"/>
</dbReference>
<evidence type="ECO:0000313" key="11">
    <source>
        <dbReference type="Proteomes" id="UP000321523"/>
    </source>
</evidence>
<evidence type="ECO:0000256" key="3">
    <source>
        <dbReference type="ARBA" id="ARBA00011738"/>
    </source>
</evidence>
<comment type="cofactor">
    <cofactor evidence="1">
        <name>Mn(2+)</name>
        <dbReference type="ChEBI" id="CHEBI:29035"/>
    </cofactor>
</comment>
<keyword evidence="6" id="KW-0378">Hydrolase</keyword>
<dbReference type="GO" id="GO:0016813">
    <property type="term" value="F:hydrolase activity, acting on carbon-nitrogen (but not peptide) bonds, in linear amidines"/>
    <property type="evidence" value="ECO:0007669"/>
    <property type="project" value="InterPro"/>
</dbReference>
<feature type="domain" description="Oxo-4-hydroxy-4-carboxy-5-ureidoimidazoline decarboxylase" evidence="9">
    <location>
        <begin position="13"/>
        <end position="169"/>
    </location>
</feature>
<dbReference type="InterPro" id="IPR036778">
    <property type="entry name" value="OHCU_decarboxylase_sf"/>
</dbReference>
<proteinExistence type="inferred from homology"/>
<protein>
    <submittedName>
        <fullName evidence="10">Uncharacterized protein</fullName>
    </submittedName>
</protein>
<evidence type="ECO:0000256" key="6">
    <source>
        <dbReference type="ARBA" id="ARBA00022801"/>
    </source>
</evidence>
<dbReference type="SUPFAM" id="SSF53187">
    <property type="entry name" value="Zn-dependent exopeptidases"/>
    <property type="match status" value="1"/>
</dbReference>
<comment type="caution">
    <text evidence="10">The sequence shown here is derived from an EMBL/GenBank/DDBJ whole genome shotgun (WGS) entry which is preliminary data.</text>
</comment>
<dbReference type="NCBIfam" id="TIGR01879">
    <property type="entry name" value="hydantase"/>
    <property type="match status" value="1"/>
</dbReference>
<dbReference type="GO" id="GO:0006144">
    <property type="term" value="P:purine nucleobase metabolic process"/>
    <property type="evidence" value="ECO:0007669"/>
    <property type="project" value="UniProtKB-KW"/>
</dbReference>
<accession>A0A512DXJ5</accession>
<dbReference type="AlphaFoldDB" id="A0A512DXJ5"/>
<feature type="domain" description="Peptidase M20 dimerisation" evidence="8">
    <location>
        <begin position="384"/>
        <end position="476"/>
    </location>
</feature>
<dbReference type="RefSeq" id="WP_044434117.1">
    <property type="nucleotide sequence ID" value="NZ_BJYZ01000026.1"/>
</dbReference>
<dbReference type="SUPFAM" id="SSF55031">
    <property type="entry name" value="Bacterial exopeptidase dimerisation domain"/>
    <property type="match status" value="1"/>
</dbReference>
<dbReference type="InterPro" id="IPR001261">
    <property type="entry name" value="ArgE/DapE_CS"/>
</dbReference>
<dbReference type="EMBL" id="BJYZ01000026">
    <property type="protein sequence ID" value="GEO41195.1"/>
    <property type="molecule type" value="Genomic_DNA"/>
</dbReference>
<keyword evidence="5" id="KW-0479">Metal-binding</keyword>
<dbReference type="OrthoDB" id="9808195at2"/>
<dbReference type="PANTHER" id="PTHR32494:SF19">
    <property type="entry name" value="ALLANTOATE DEIMINASE-RELATED"/>
    <property type="match status" value="1"/>
</dbReference>
<reference evidence="10 11" key="1">
    <citation type="submission" date="2019-07" db="EMBL/GenBank/DDBJ databases">
        <title>Whole genome shotgun sequence of Skermanella aerolata NBRC 106429.</title>
        <authorList>
            <person name="Hosoyama A."/>
            <person name="Uohara A."/>
            <person name="Ohji S."/>
            <person name="Ichikawa N."/>
        </authorList>
    </citation>
    <scope>NUCLEOTIDE SEQUENCE [LARGE SCALE GENOMIC DNA]</scope>
    <source>
        <strain evidence="10 11">NBRC 106429</strain>
    </source>
</reference>
<keyword evidence="4" id="KW-0659">Purine metabolism</keyword>
<evidence type="ECO:0000256" key="4">
    <source>
        <dbReference type="ARBA" id="ARBA00022631"/>
    </source>
</evidence>
<evidence type="ECO:0000313" key="10">
    <source>
        <dbReference type="EMBL" id="GEO41195.1"/>
    </source>
</evidence>
<evidence type="ECO:0000256" key="1">
    <source>
        <dbReference type="ARBA" id="ARBA00001936"/>
    </source>
</evidence>
<sequence>MSPDNSKNLARDLNADGFIARFGGVFEHSPWIAEAALAADPGLLHADVGRLHAAMASVLRAAGPERQLVVLRAHPDLAGKLALAGELTADSSAEQAGAGLDRCTAEEFARFQELNDHYQSKFGFPFIIAVRGLDRHDILRAFEKRVGNTPEQEFQTALGQVERIALLRLYQITGQPQHDLGQALMDRLEEFATFTAEPGMLTRLFLTKEHKAAAERLIAWMGEAGMTGRIDAAGNVVGRYEGDQPGLPALLIGSHIDTVRNAGKYDGNFGVLAGVAAVAELNRRAERLPFAIEVIGFGDEEGVRFPVTLTGSRAIAGTFDGAALGVADADGIGYVEALRAFGGDPDAIASAARRPDEVLAYVEVHIEQGPVLEAEDLGVGVVTGINGASRFIVRVGGTANHAGTVPMKLRRDALAGAAEMVLAVERRGLEGTDLVATVGRIEALPGAVNVIPGGAVFTIDLRSPDDTVRRAASAAVLGDIEAIAGRRGLAIEVEQSHDAPATLCAPGLIAQLSEAVGRCGVQPRKLPSGAGHDAMAVAALCSVGMLFTRCGEGISHNPAESITVEDADLSMRVLLDFIRHFDPAALGH</sequence>
<organism evidence="10 11">
    <name type="scientific">Skermanella aerolata</name>
    <dbReference type="NCBI Taxonomy" id="393310"/>
    <lineage>
        <taxon>Bacteria</taxon>
        <taxon>Pseudomonadati</taxon>
        <taxon>Pseudomonadota</taxon>
        <taxon>Alphaproteobacteria</taxon>
        <taxon>Rhodospirillales</taxon>
        <taxon>Azospirillaceae</taxon>
        <taxon>Skermanella</taxon>
    </lineage>
</organism>
<dbReference type="Pfam" id="PF09349">
    <property type="entry name" value="OHCU_decarbox"/>
    <property type="match status" value="1"/>
</dbReference>